<accession>E4ZQV0</accession>
<dbReference type="HOGENOM" id="CLU_3050754_0_0_1"/>
<evidence type="ECO:0000313" key="2">
    <source>
        <dbReference type="Proteomes" id="UP000002668"/>
    </source>
</evidence>
<dbReference type="Proteomes" id="UP000002668">
    <property type="component" value="Genome"/>
</dbReference>
<name>E4ZQV0_LEPMJ</name>
<gene>
    <name evidence="1" type="ORF">LEMA_uP037790.1</name>
</gene>
<evidence type="ECO:0000313" key="1">
    <source>
        <dbReference type="EMBL" id="CBX94105.1"/>
    </source>
</evidence>
<proteinExistence type="predicted"/>
<keyword evidence="2" id="KW-1185">Reference proteome</keyword>
<sequence length="54" mass="6403">MAAKRLVAMVRKTWMRSDMSFECAVRADIPGRRVRDEAVEVHRHHHREMSQKTV</sequence>
<organism evidence="2">
    <name type="scientific">Leptosphaeria maculans (strain JN3 / isolate v23.1.3 / race Av1-4-5-6-7-8)</name>
    <name type="common">Blackleg fungus</name>
    <name type="synonym">Phoma lingam</name>
    <dbReference type="NCBI Taxonomy" id="985895"/>
    <lineage>
        <taxon>Eukaryota</taxon>
        <taxon>Fungi</taxon>
        <taxon>Dikarya</taxon>
        <taxon>Ascomycota</taxon>
        <taxon>Pezizomycotina</taxon>
        <taxon>Dothideomycetes</taxon>
        <taxon>Pleosporomycetidae</taxon>
        <taxon>Pleosporales</taxon>
        <taxon>Pleosporineae</taxon>
        <taxon>Leptosphaeriaceae</taxon>
        <taxon>Plenodomus</taxon>
        <taxon>Plenodomus lingam/Leptosphaeria maculans species complex</taxon>
    </lineage>
</organism>
<dbReference type="VEuPathDB" id="FungiDB:LEMA_uP037790.1"/>
<dbReference type="AlphaFoldDB" id="E4ZQV0"/>
<reference evidence="2" key="1">
    <citation type="journal article" date="2011" name="Nat. Commun.">
        <title>Effector diversification within compartments of the Leptosphaeria maculans genome affected by Repeat-Induced Point mutations.</title>
        <authorList>
            <person name="Rouxel T."/>
            <person name="Grandaubert J."/>
            <person name="Hane J.K."/>
            <person name="Hoede C."/>
            <person name="van de Wouw A.P."/>
            <person name="Couloux A."/>
            <person name="Dominguez V."/>
            <person name="Anthouard V."/>
            <person name="Bally P."/>
            <person name="Bourras S."/>
            <person name="Cozijnsen A.J."/>
            <person name="Ciuffetti L.M."/>
            <person name="Degrave A."/>
            <person name="Dilmaghani A."/>
            <person name="Duret L."/>
            <person name="Fudal I."/>
            <person name="Goodwin S.B."/>
            <person name="Gout L."/>
            <person name="Glaser N."/>
            <person name="Linglin J."/>
            <person name="Kema G.H.J."/>
            <person name="Lapalu N."/>
            <person name="Lawrence C.B."/>
            <person name="May K."/>
            <person name="Meyer M."/>
            <person name="Ollivier B."/>
            <person name="Poulain J."/>
            <person name="Schoch C.L."/>
            <person name="Simon A."/>
            <person name="Spatafora J.W."/>
            <person name="Stachowiak A."/>
            <person name="Turgeon B.G."/>
            <person name="Tyler B.M."/>
            <person name="Vincent D."/>
            <person name="Weissenbach J."/>
            <person name="Amselem J."/>
            <person name="Quesneville H."/>
            <person name="Oliver R.P."/>
            <person name="Wincker P."/>
            <person name="Balesdent M.-H."/>
            <person name="Howlett B.J."/>
        </authorList>
    </citation>
    <scope>NUCLEOTIDE SEQUENCE [LARGE SCALE GENOMIC DNA]</scope>
    <source>
        <strain evidence="2">JN3 / isolate v23.1.3 / race Av1-4-5-6-7-8</strain>
    </source>
</reference>
<dbReference type="InParanoid" id="E4ZQV0"/>
<protein>
    <submittedName>
        <fullName evidence="1">Predicted protein</fullName>
    </submittedName>
</protein>
<dbReference type="EMBL" id="FP929116">
    <property type="protein sequence ID" value="CBX94105.1"/>
    <property type="molecule type" value="Genomic_DNA"/>
</dbReference>